<evidence type="ECO:0000313" key="4">
    <source>
        <dbReference type="Proteomes" id="UP001552299"/>
    </source>
</evidence>
<sequence>MGGVLASGGGQVEAQQRSVAGWKCCEGRRPSRNPAVVGDRWKSGGSRWPGGSPTVVGARVEIWQWFVAWWKSFDSRREFAGGGARALSNLLCKMLNSVVIYPGNVTSFLVPAATLGAVGYGYMWWKGLSFSDLMYVTKHSMANAVSTMTKHLEQVSNALAHRLQQWPIQELIMVSSTIQKLSNDGKHPMSMLGGAWHGNPLGLSFSDLMYVTKHSMANSVSTMTKHLEQVSNALAMDLQNSAFSVQLGRGARIQLTNAIIETGNTGATIQFGSVDFPTIAARTSVVSTHGVNFEGPARMPHSAETSARRAHLSAPRATIAQDPRRRISVFERLSQSEAPIIKRVVTGGRISVVTANTTTLPTGMSVPGKDDVEASSSGEGLTRRQRRKLNAKIRDQQQSVPLHPSNMPVLEPEANVPTRNKFTDLKWVKRISSSGELKKSFWEQRSEVQIAP</sequence>
<evidence type="ECO:0000313" key="3">
    <source>
        <dbReference type="EMBL" id="KAL0923925.1"/>
    </source>
</evidence>
<accession>A0ABD0VFV3</accession>
<organism evidence="3 4">
    <name type="scientific">Dendrobium thyrsiflorum</name>
    <name type="common">Pinecone-like raceme dendrobium</name>
    <name type="synonym">Orchid</name>
    <dbReference type="NCBI Taxonomy" id="117978"/>
    <lineage>
        <taxon>Eukaryota</taxon>
        <taxon>Viridiplantae</taxon>
        <taxon>Streptophyta</taxon>
        <taxon>Embryophyta</taxon>
        <taxon>Tracheophyta</taxon>
        <taxon>Spermatophyta</taxon>
        <taxon>Magnoliopsida</taxon>
        <taxon>Liliopsida</taxon>
        <taxon>Asparagales</taxon>
        <taxon>Orchidaceae</taxon>
        <taxon>Epidendroideae</taxon>
        <taxon>Malaxideae</taxon>
        <taxon>Dendrobiinae</taxon>
        <taxon>Dendrobium</taxon>
    </lineage>
</organism>
<evidence type="ECO:0000259" key="2">
    <source>
        <dbReference type="Pfam" id="PF07889"/>
    </source>
</evidence>
<protein>
    <recommendedName>
        <fullName evidence="2">DUF1664 domain-containing protein</fullName>
    </recommendedName>
</protein>
<proteinExistence type="predicted"/>
<keyword evidence="4" id="KW-1185">Reference proteome</keyword>
<dbReference type="PANTHER" id="PTHR46667">
    <property type="entry name" value="OS05G0182700 PROTEIN"/>
    <property type="match status" value="1"/>
</dbReference>
<dbReference type="Proteomes" id="UP001552299">
    <property type="component" value="Unassembled WGS sequence"/>
</dbReference>
<comment type="caution">
    <text evidence="3">The sequence shown here is derived from an EMBL/GenBank/DDBJ whole genome shotgun (WGS) entry which is preliminary data.</text>
</comment>
<dbReference type="EMBL" id="JANQDX010000005">
    <property type="protein sequence ID" value="KAL0923925.1"/>
    <property type="molecule type" value="Genomic_DNA"/>
</dbReference>
<dbReference type="Pfam" id="PF07889">
    <property type="entry name" value="DUF1664"/>
    <property type="match status" value="2"/>
</dbReference>
<dbReference type="AlphaFoldDB" id="A0ABD0VFV3"/>
<feature type="region of interest" description="Disordered" evidence="1">
    <location>
        <begin position="292"/>
        <end position="317"/>
    </location>
</feature>
<feature type="domain" description="DUF1664" evidence="2">
    <location>
        <begin position="202"/>
        <end position="235"/>
    </location>
</feature>
<dbReference type="InterPro" id="IPR012458">
    <property type="entry name" value="DUF1664"/>
</dbReference>
<gene>
    <name evidence="3" type="ORF">M5K25_004713</name>
</gene>
<evidence type="ECO:0000256" key="1">
    <source>
        <dbReference type="SAM" id="MobiDB-lite"/>
    </source>
</evidence>
<feature type="domain" description="DUF1664" evidence="2">
    <location>
        <begin position="103"/>
        <end position="162"/>
    </location>
</feature>
<reference evidence="3 4" key="1">
    <citation type="journal article" date="2024" name="Plant Biotechnol. J.">
        <title>Dendrobium thyrsiflorum genome and its molecular insights into genes involved in important horticultural traits.</title>
        <authorList>
            <person name="Chen B."/>
            <person name="Wang J.Y."/>
            <person name="Zheng P.J."/>
            <person name="Li K.L."/>
            <person name="Liang Y.M."/>
            <person name="Chen X.F."/>
            <person name="Zhang C."/>
            <person name="Zhao X."/>
            <person name="He X."/>
            <person name="Zhang G.Q."/>
            <person name="Liu Z.J."/>
            <person name="Xu Q."/>
        </authorList>
    </citation>
    <scope>NUCLEOTIDE SEQUENCE [LARGE SCALE GENOMIC DNA]</scope>
    <source>
        <strain evidence="3">GZMU011</strain>
    </source>
</reference>
<feature type="region of interest" description="Disordered" evidence="1">
    <location>
        <begin position="361"/>
        <end position="413"/>
    </location>
</feature>
<name>A0ABD0VFV3_DENTH</name>
<dbReference type="PANTHER" id="PTHR46667:SF6">
    <property type="entry name" value="OS01G0185100 PROTEIN"/>
    <property type="match status" value="1"/>
</dbReference>